<feature type="domain" description="Glycosyltransferase subfamily 4-like N-terminal" evidence="3">
    <location>
        <begin position="136"/>
        <end position="246"/>
    </location>
</feature>
<sequence length="435" mass="49146">MKSKDRNQTKIKVLMLGWEFPPILNGGLGVACHGLCNELQDLADITLIIPKSKSTFMMKNMELIGLDQCQLKFKRFTEEPETTRHYHVDSIKTHLSPYKDMDHSFFSTDWSVRETRIREEESVVDGSVDLELYGNDMMKNVGRFAHSASLLADDKTFDLIHAHDWMTFPAGMAIKSRTGKPLALHVHSLETDRNPNGLGTETYNIEKEALENADVIFAVSSWTKFNIVKHYHIKEEKIFTVHNGINGNTPIQLTHLKNFKTALFLGRLTFQKGPEIFIKIAKKVLSAVPDIHFVIAGTGDKFTALIDQAISYNISNRIHFTGFLGRESVKRLLSVTDVYVMPSISEPFGLSALEAAQQDVPCIVSRQSGVGEVLNHALKADYWDIEKIADYIIAVVNNKALKEELVANTKKDLEKVDWHAAASKTHRIYQQLINH</sequence>
<evidence type="ECO:0000256" key="1">
    <source>
        <dbReference type="ARBA" id="ARBA00022679"/>
    </source>
</evidence>
<dbReference type="EMBL" id="JAUJEB010000011">
    <property type="protein sequence ID" value="MDN5216805.1"/>
    <property type="molecule type" value="Genomic_DNA"/>
</dbReference>
<dbReference type="PANTHER" id="PTHR46401">
    <property type="entry name" value="GLYCOSYLTRANSFERASE WBBK-RELATED"/>
    <property type="match status" value="1"/>
</dbReference>
<dbReference type="PROSITE" id="PS51257">
    <property type="entry name" value="PROKAR_LIPOPROTEIN"/>
    <property type="match status" value="1"/>
</dbReference>
<proteinExistence type="predicted"/>
<keyword evidence="5" id="KW-1185">Reference proteome</keyword>
<accession>A0ABT8LG81</accession>
<dbReference type="Pfam" id="PF00534">
    <property type="entry name" value="Glycos_transf_1"/>
    <property type="match status" value="1"/>
</dbReference>
<feature type="domain" description="Glycosyl transferase family 1" evidence="2">
    <location>
        <begin position="255"/>
        <end position="411"/>
    </location>
</feature>
<dbReference type="Gene3D" id="3.40.50.2000">
    <property type="entry name" value="Glycogen Phosphorylase B"/>
    <property type="match status" value="2"/>
</dbReference>
<evidence type="ECO:0000259" key="2">
    <source>
        <dbReference type="Pfam" id="PF00534"/>
    </source>
</evidence>
<evidence type="ECO:0000259" key="3">
    <source>
        <dbReference type="Pfam" id="PF13439"/>
    </source>
</evidence>
<gene>
    <name evidence="4" type="ORF">QQ020_32340</name>
</gene>
<keyword evidence="4" id="KW-0328">Glycosyltransferase</keyword>
<reference evidence="4" key="1">
    <citation type="submission" date="2023-06" db="EMBL/GenBank/DDBJ databases">
        <title>Genomic of Agaribacillus aureum.</title>
        <authorList>
            <person name="Wang G."/>
        </authorList>
    </citation>
    <scope>NUCLEOTIDE SEQUENCE</scope>
    <source>
        <strain evidence="4">BMA12</strain>
    </source>
</reference>
<dbReference type="Proteomes" id="UP001172083">
    <property type="component" value="Unassembled WGS sequence"/>
</dbReference>
<dbReference type="PANTHER" id="PTHR46401:SF2">
    <property type="entry name" value="GLYCOSYLTRANSFERASE WBBK-RELATED"/>
    <property type="match status" value="1"/>
</dbReference>
<evidence type="ECO:0000313" key="4">
    <source>
        <dbReference type="EMBL" id="MDN5216805.1"/>
    </source>
</evidence>
<dbReference type="CDD" id="cd03801">
    <property type="entry name" value="GT4_PimA-like"/>
    <property type="match status" value="1"/>
</dbReference>
<comment type="caution">
    <text evidence="4">The sequence shown here is derived from an EMBL/GenBank/DDBJ whole genome shotgun (WGS) entry which is preliminary data.</text>
</comment>
<dbReference type="GO" id="GO:0016757">
    <property type="term" value="F:glycosyltransferase activity"/>
    <property type="evidence" value="ECO:0007669"/>
    <property type="project" value="UniProtKB-KW"/>
</dbReference>
<dbReference type="Pfam" id="PF13439">
    <property type="entry name" value="Glyco_transf_4"/>
    <property type="match status" value="1"/>
</dbReference>
<dbReference type="EC" id="2.4.-.-" evidence="4"/>
<organism evidence="4 5">
    <name type="scientific">Agaribacillus aureus</name>
    <dbReference type="NCBI Taxonomy" id="3051825"/>
    <lineage>
        <taxon>Bacteria</taxon>
        <taxon>Pseudomonadati</taxon>
        <taxon>Bacteroidota</taxon>
        <taxon>Cytophagia</taxon>
        <taxon>Cytophagales</taxon>
        <taxon>Splendidivirgaceae</taxon>
        <taxon>Agaribacillus</taxon>
    </lineage>
</organism>
<name>A0ABT8LG81_9BACT</name>
<evidence type="ECO:0000313" key="5">
    <source>
        <dbReference type="Proteomes" id="UP001172083"/>
    </source>
</evidence>
<dbReference type="InterPro" id="IPR001296">
    <property type="entry name" value="Glyco_trans_1"/>
</dbReference>
<dbReference type="InterPro" id="IPR028098">
    <property type="entry name" value="Glyco_trans_4-like_N"/>
</dbReference>
<dbReference type="RefSeq" id="WP_346762142.1">
    <property type="nucleotide sequence ID" value="NZ_JAUJEB010000011.1"/>
</dbReference>
<keyword evidence="1 4" id="KW-0808">Transferase</keyword>
<dbReference type="SUPFAM" id="SSF53756">
    <property type="entry name" value="UDP-Glycosyltransferase/glycogen phosphorylase"/>
    <property type="match status" value="1"/>
</dbReference>
<protein>
    <submittedName>
        <fullName evidence="4">Glycosyltransferase family 4 protein</fullName>
        <ecNumber evidence="4">2.4.-.-</ecNumber>
    </submittedName>
</protein>